<proteinExistence type="predicted"/>
<dbReference type="EMBL" id="JACEIK010001444">
    <property type="protein sequence ID" value="MCD7469418.1"/>
    <property type="molecule type" value="Genomic_DNA"/>
</dbReference>
<evidence type="ECO:0000313" key="2">
    <source>
        <dbReference type="Proteomes" id="UP000823775"/>
    </source>
</evidence>
<reference evidence="1 2" key="1">
    <citation type="journal article" date="2021" name="BMC Genomics">
        <title>Datura genome reveals duplications of psychoactive alkaloid biosynthetic genes and high mutation rate following tissue culture.</title>
        <authorList>
            <person name="Rajewski A."/>
            <person name="Carter-House D."/>
            <person name="Stajich J."/>
            <person name="Litt A."/>
        </authorList>
    </citation>
    <scope>NUCLEOTIDE SEQUENCE [LARGE SCALE GENOMIC DNA]</scope>
    <source>
        <strain evidence="1">AR-01</strain>
    </source>
</reference>
<dbReference type="PANTHER" id="PTHR46782:SF1">
    <property type="entry name" value="OS01G0757700 PROTEIN"/>
    <property type="match status" value="1"/>
</dbReference>
<dbReference type="PANTHER" id="PTHR46782">
    <property type="entry name" value="OS01G0757700 PROTEIN"/>
    <property type="match status" value="1"/>
</dbReference>
<name>A0ABS8TDZ8_DATST</name>
<keyword evidence="2" id="KW-1185">Reference proteome</keyword>
<gene>
    <name evidence="1" type="ORF">HAX54_008465</name>
</gene>
<evidence type="ECO:0000313" key="1">
    <source>
        <dbReference type="EMBL" id="MCD7469418.1"/>
    </source>
</evidence>
<organism evidence="1 2">
    <name type="scientific">Datura stramonium</name>
    <name type="common">Jimsonweed</name>
    <name type="synonym">Common thornapple</name>
    <dbReference type="NCBI Taxonomy" id="4076"/>
    <lineage>
        <taxon>Eukaryota</taxon>
        <taxon>Viridiplantae</taxon>
        <taxon>Streptophyta</taxon>
        <taxon>Embryophyta</taxon>
        <taxon>Tracheophyta</taxon>
        <taxon>Spermatophyta</taxon>
        <taxon>Magnoliopsida</taxon>
        <taxon>eudicotyledons</taxon>
        <taxon>Gunneridae</taxon>
        <taxon>Pentapetalae</taxon>
        <taxon>asterids</taxon>
        <taxon>lamiids</taxon>
        <taxon>Solanales</taxon>
        <taxon>Solanaceae</taxon>
        <taxon>Solanoideae</taxon>
        <taxon>Datureae</taxon>
        <taxon>Datura</taxon>
    </lineage>
</organism>
<accession>A0ABS8TDZ8</accession>
<dbReference type="InterPro" id="IPR044646">
    <property type="entry name" value="EMB1417-like"/>
</dbReference>
<dbReference type="Proteomes" id="UP000823775">
    <property type="component" value="Unassembled WGS sequence"/>
</dbReference>
<protein>
    <submittedName>
        <fullName evidence="1">Uncharacterized protein</fullName>
    </submittedName>
</protein>
<comment type="caution">
    <text evidence="1">The sequence shown here is derived from an EMBL/GenBank/DDBJ whole genome shotgun (WGS) entry which is preliminary data.</text>
</comment>
<sequence>MPTSHTVPTQLRVHLPDRHEITMCHLALLTKESEFSYFGVEGMDKEFQLMLFLPIESNTVGIFSRVCQAKGPATKVTKWMLSKGQGRTMGSYFTLLNALTEDGRLGKLKSWLETFLSEPGKHASYFLSENDIHILSQGDE</sequence>